<accession>A0A6J7QZC5</accession>
<feature type="domain" description="DUF11" evidence="2">
    <location>
        <begin position="153"/>
        <end position="274"/>
    </location>
</feature>
<evidence type="ECO:0000313" key="5">
    <source>
        <dbReference type="EMBL" id="CAB5022305.1"/>
    </source>
</evidence>
<dbReference type="Gene3D" id="2.60.40.10">
    <property type="entry name" value="Immunoglobulins"/>
    <property type="match status" value="1"/>
</dbReference>
<evidence type="ECO:0000256" key="1">
    <source>
        <dbReference type="SAM" id="Phobius"/>
    </source>
</evidence>
<dbReference type="AlphaFoldDB" id="A0A6J7QZC5"/>
<evidence type="ECO:0000313" key="3">
    <source>
        <dbReference type="EMBL" id="CAB4815979.1"/>
    </source>
</evidence>
<feature type="transmembrane region" description="Helical" evidence="1">
    <location>
        <begin position="531"/>
        <end position="549"/>
    </location>
</feature>
<feature type="domain" description="DUF11" evidence="2">
    <location>
        <begin position="401"/>
        <end position="503"/>
    </location>
</feature>
<dbReference type="EMBL" id="CAFBPM010000008">
    <property type="protein sequence ID" value="CAB5022305.1"/>
    <property type="molecule type" value="Genomic_DNA"/>
</dbReference>
<name>A0A6J7QZC5_9ZZZZ</name>
<feature type="domain" description="DUF11" evidence="2">
    <location>
        <begin position="282"/>
        <end position="387"/>
    </location>
</feature>
<evidence type="ECO:0000259" key="2">
    <source>
        <dbReference type="Pfam" id="PF01345"/>
    </source>
</evidence>
<dbReference type="InterPro" id="IPR047589">
    <property type="entry name" value="DUF11_rpt"/>
</dbReference>
<feature type="domain" description="DUF11" evidence="2">
    <location>
        <begin position="27"/>
        <end position="142"/>
    </location>
</feature>
<keyword evidence="1" id="KW-0472">Membrane</keyword>
<dbReference type="NCBIfam" id="TIGR01451">
    <property type="entry name" value="B_ant_repeat"/>
    <property type="match status" value="4"/>
</dbReference>
<dbReference type="InterPro" id="IPR001434">
    <property type="entry name" value="OmcB-like_DUF11"/>
</dbReference>
<proteinExistence type="predicted"/>
<keyword evidence="1" id="KW-1133">Transmembrane helix</keyword>
<organism evidence="5">
    <name type="scientific">freshwater metagenome</name>
    <dbReference type="NCBI Taxonomy" id="449393"/>
    <lineage>
        <taxon>unclassified sequences</taxon>
        <taxon>metagenomes</taxon>
        <taxon>ecological metagenomes</taxon>
    </lineage>
</organism>
<dbReference type="PANTHER" id="PTHR34819:SF3">
    <property type="entry name" value="CELL SURFACE PROTEIN"/>
    <property type="match status" value="1"/>
</dbReference>
<gene>
    <name evidence="3" type="ORF">UFOPK3164_00060</name>
    <name evidence="4" type="ORF">UFOPK3427_01146</name>
    <name evidence="5" type="ORF">UFOPK4112_00995</name>
</gene>
<protein>
    <submittedName>
        <fullName evidence="5">Unannotated protein</fullName>
    </submittedName>
</protein>
<dbReference type="InterPro" id="IPR051172">
    <property type="entry name" value="Chlamydia_OmcB"/>
</dbReference>
<sequence>MTETDGYGESSTFSTNTTSTPVNAAADLSITKSFSPDSVIGAPPGTTTMTLTAENAGPSEATNVVVTDTFPIGLTLIAAPAGCVLSNGTYTCLVPENLGVGVGWQFDFVGVSPTGGSGVVTNSASVNSDTFDPNFGNNTATAGLTVNAAVNNLTISKTLNSQSSTISAGEAVAFGFTVVNGGQQTLHNVVLTDSIPTGFTPTCPVGAVVVSCVIGGSSITITLQNLDPGDGKGFVVAESTDPSMTPTTATDSASATSLSPTDVVVNSNTATASVDVINDPELLITKSVTSTPSAGQPVNYQVVFTSLGPSTANNVVVVDTLPSNLTATELAGVIPSDCSLSGYEITCIIGTLAPDSPVTFNFQVPLPPGGGTFVNSVSGSADNSQTVDASTTTTVAAEPFLAVSKSVSPTTAKVGDVVTYTLGVSNTGIGAAHSVVVDDNAISNGLQLLSSTAEPGTFDLTTGTWTVGTLAPGASSTISVKAKVLQAGLLSNTVLAVASDPVGTAPSKSVTAVLVSTPATQLAYTGGSLQLMWSAGLVLGGLGIGLFLFTRMRRLAKR</sequence>
<dbReference type="EMBL" id="CAFABE010000002">
    <property type="protein sequence ID" value="CAB4815979.1"/>
    <property type="molecule type" value="Genomic_DNA"/>
</dbReference>
<keyword evidence="1" id="KW-0812">Transmembrane</keyword>
<dbReference type="Pfam" id="PF01345">
    <property type="entry name" value="DUF11"/>
    <property type="match status" value="4"/>
</dbReference>
<dbReference type="EMBL" id="CAFBLT010000001">
    <property type="protein sequence ID" value="CAB4876228.1"/>
    <property type="molecule type" value="Genomic_DNA"/>
</dbReference>
<dbReference type="InterPro" id="IPR013783">
    <property type="entry name" value="Ig-like_fold"/>
</dbReference>
<dbReference type="PANTHER" id="PTHR34819">
    <property type="entry name" value="LARGE CYSTEINE-RICH PERIPLASMIC PROTEIN OMCB"/>
    <property type="match status" value="1"/>
</dbReference>
<reference evidence="5" key="1">
    <citation type="submission" date="2020-05" db="EMBL/GenBank/DDBJ databases">
        <authorList>
            <person name="Chiriac C."/>
            <person name="Salcher M."/>
            <person name="Ghai R."/>
            <person name="Kavagutti S V."/>
        </authorList>
    </citation>
    <scope>NUCLEOTIDE SEQUENCE</scope>
</reference>
<evidence type="ECO:0000313" key="4">
    <source>
        <dbReference type="EMBL" id="CAB4876228.1"/>
    </source>
</evidence>